<dbReference type="GO" id="GO:0003964">
    <property type="term" value="F:RNA-directed DNA polymerase activity"/>
    <property type="evidence" value="ECO:0007669"/>
    <property type="project" value="UniProtKB-KW"/>
</dbReference>
<dbReference type="SUPFAM" id="SSF53098">
    <property type="entry name" value="Ribonuclease H-like"/>
    <property type="match status" value="1"/>
</dbReference>
<dbReference type="CDD" id="cd09274">
    <property type="entry name" value="RNase_HI_RT_Ty3"/>
    <property type="match status" value="1"/>
</dbReference>
<keyword evidence="10" id="KW-1185">Reference proteome</keyword>
<dbReference type="SUPFAM" id="SSF56672">
    <property type="entry name" value="DNA/RNA polymerases"/>
    <property type="match status" value="1"/>
</dbReference>
<dbReference type="Proteomes" id="UP000838756">
    <property type="component" value="Unassembled WGS sequence"/>
</dbReference>
<evidence type="ECO:0000256" key="7">
    <source>
        <dbReference type="ARBA" id="ARBA00022918"/>
    </source>
</evidence>
<dbReference type="Gene3D" id="1.10.340.70">
    <property type="match status" value="1"/>
</dbReference>
<dbReference type="InterPro" id="IPR012337">
    <property type="entry name" value="RNaseH-like_sf"/>
</dbReference>
<dbReference type="Pfam" id="PF00665">
    <property type="entry name" value="rve"/>
    <property type="match status" value="1"/>
</dbReference>
<proteinExistence type="predicted"/>
<comment type="caution">
    <text evidence="9">The sequence shown here is derived from an EMBL/GenBank/DDBJ whole genome shotgun (WGS) entry which is preliminary data.</text>
</comment>
<dbReference type="InterPro" id="IPR043502">
    <property type="entry name" value="DNA/RNA_pol_sf"/>
</dbReference>
<dbReference type="InterPro" id="IPR050951">
    <property type="entry name" value="Retrovirus_Pol_polyprotein"/>
</dbReference>
<dbReference type="GO" id="GO:0015074">
    <property type="term" value="P:DNA integration"/>
    <property type="evidence" value="ECO:0007669"/>
    <property type="project" value="InterPro"/>
</dbReference>
<dbReference type="EMBL" id="CAKXAJ010026512">
    <property type="protein sequence ID" value="CAH2269378.1"/>
    <property type="molecule type" value="Genomic_DNA"/>
</dbReference>
<keyword evidence="7" id="KW-0695">RNA-directed DNA polymerase</keyword>
<dbReference type="InterPro" id="IPR041373">
    <property type="entry name" value="RT_RNaseH"/>
</dbReference>
<evidence type="ECO:0000313" key="10">
    <source>
        <dbReference type="Proteomes" id="UP000838756"/>
    </source>
</evidence>
<protein>
    <recommendedName>
        <fullName evidence="1">RNA-directed DNA polymerase</fullName>
        <ecNumber evidence="1">2.7.7.49</ecNumber>
    </recommendedName>
</protein>
<evidence type="ECO:0000256" key="5">
    <source>
        <dbReference type="ARBA" id="ARBA00022759"/>
    </source>
</evidence>
<dbReference type="InterPro" id="IPR041588">
    <property type="entry name" value="Integrase_H2C2"/>
</dbReference>
<evidence type="ECO:0000256" key="1">
    <source>
        <dbReference type="ARBA" id="ARBA00012493"/>
    </source>
</evidence>
<dbReference type="AlphaFoldDB" id="A0A8S4SQU9"/>
<dbReference type="GO" id="GO:0042575">
    <property type="term" value="C:DNA polymerase complex"/>
    <property type="evidence" value="ECO:0007669"/>
    <property type="project" value="UniProtKB-ARBA"/>
</dbReference>
<keyword evidence="4" id="KW-0540">Nuclease</keyword>
<dbReference type="Gene3D" id="3.30.420.10">
    <property type="entry name" value="Ribonuclease H-like superfamily/Ribonuclease H"/>
    <property type="match status" value="1"/>
</dbReference>
<feature type="domain" description="Integrase catalytic" evidence="8">
    <location>
        <begin position="302"/>
        <end position="440"/>
    </location>
</feature>
<accession>A0A8S4SQU9</accession>
<evidence type="ECO:0000313" key="9">
    <source>
        <dbReference type="EMBL" id="CAH2269378.1"/>
    </source>
</evidence>
<dbReference type="PANTHER" id="PTHR37984">
    <property type="entry name" value="PROTEIN CBG26694"/>
    <property type="match status" value="1"/>
</dbReference>
<dbReference type="OrthoDB" id="116216at2759"/>
<gene>
    <name evidence="9" type="primary">jg23283</name>
    <name evidence="9" type="ORF">PAEG_LOCUS27597</name>
</gene>
<dbReference type="PANTHER" id="PTHR37984:SF5">
    <property type="entry name" value="PROTEIN NYNRIN-LIKE"/>
    <property type="match status" value="1"/>
</dbReference>
<dbReference type="FunFam" id="3.10.20.370:FF:000001">
    <property type="entry name" value="Retrovirus-related Pol polyprotein from transposon 17.6-like protein"/>
    <property type="match status" value="1"/>
</dbReference>
<evidence type="ECO:0000256" key="2">
    <source>
        <dbReference type="ARBA" id="ARBA00022679"/>
    </source>
</evidence>
<reference evidence="9" key="1">
    <citation type="submission" date="2022-03" db="EMBL/GenBank/DDBJ databases">
        <authorList>
            <person name="Lindestad O."/>
        </authorList>
    </citation>
    <scope>NUCLEOTIDE SEQUENCE</scope>
</reference>
<name>A0A8S4SQU9_9NEOP</name>
<evidence type="ECO:0000259" key="8">
    <source>
        <dbReference type="PROSITE" id="PS50994"/>
    </source>
</evidence>
<dbReference type="InterPro" id="IPR036397">
    <property type="entry name" value="RNaseH_sf"/>
</dbReference>
<dbReference type="EC" id="2.7.7.49" evidence="1"/>
<evidence type="ECO:0000256" key="6">
    <source>
        <dbReference type="ARBA" id="ARBA00022801"/>
    </source>
</evidence>
<dbReference type="FunFam" id="1.10.340.70:FF:000001">
    <property type="entry name" value="Retrovirus-related Pol polyprotein from transposon gypsy-like Protein"/>
    <property type="match status" value="1"/>
</dbReference>
<keyword evidence="3" id="KW-0548">Nucleotidyltransferase</keyword>
<dbReference type="GO" id="GO:0003676">
    <property type="term" value="F:nucleic acid binding"/>
    <property type="evidence" value="ECO:0007669"/>
    <property type="project" value="InterPro"/>
</dbReference>
<evidence type="ECO:0000256" key="4">
    <source>
        <dbReference type="ARBA" id="ARBA00022722"/>
    </source>
</evidence>
<dbReference type="GO" id="GO:0016787">
    <property type="term" value="F:hydrolase activity"/>
    <property type="evidence" value="ECO:0007669"/>
    <property type="project" value="UniProtKB-KW"/>
</dbReference>
<dbReference type="GO" id="GO:0004519">
    <property type="term" value="F:endonuclease activity"/>
    <property type="evidence" value="ECO:0007669"/>
    <property type="project" value="UniProtKB-KW"/>
</dbReference>
<dbReference type="Pfam" id="PF17921">
    <property type="entry name" value="Integrase_H2C2"/>
    <property type="match status" value="1"/>
</dbReference>
<keyword evidence="6" id="KW-0378">Hydrolase</keyword>
<organism evidence="9 10">
    <name type="scientific">Pararge aegeria aegeria</name>
    <dbReference type="NCBI Taxonomy" id="348720"/>
    <lineage>
        <taxon>Eukaryota</taxon>
        <taxon>Metazoa</taxon>
        <taxon>Ecdysozoa</taxon>
        <taxon>Arthropoda</taxon>
        <taxon>Hexapoda</taxon>
        <taxon>Insecta</taxon>
        <taxon>Pterygota</taxon>
        <taxon>Neoptera</taxon>
        <taxon>Endopterygota</taxon>
        <taxon>Lepidoptera</taxon>
        <taxon>Glossata</taxon>
        <taxon>Ditrysia</taxon>
        <taxon>Papilionoidea</taxon>
        <taxon>Nymphalidae</taxon>
        <taxon>Satyrinae</taxon>
        <taxon>Satyrini</taxon>
        <taxon>Parargina</taxon>
        <taxon>Pararge</taxon>
    </lineage>
</organism>
<dbReference type="Pfam" id="PF17917">
    <property type="entry name" value="RT_RNaseH"/>
    <property type="match status" value="1"/>
</dbReference>
<keyword evidence="2" id="KW-0808">Transferase</keyword>
<dbReference type="PROSITE" id="PS50994">
    <property type="entry name" value="INTEGRASE"/>
    <property type="match status" value="1"/>
</dbReference>
<evidence type="ECO:0000256" key="3">
    <source>
        <dbReference type="ARBA" id="ARBA00022695"/>
    </source>
</evidence>
<sequence length="440" mass="50976">MAPLYELTKAGTKWEWTDCHEAARMKIINYLTCAPLLTIFKEGVPIELHTDASALGFGAVLIQILGGRQHVIGYFSQRTTKAECNYHSYELETLAVVRSVKHFRHFLYGRKFTVVTDCNALKASRYKQELLPRVHRWWSFLQNFDFEVEYRKGERLKHADFFSRNHVTQKILNLTSDKDWLVMEQYRDPVLSRIISDIKKNDIKNTDYLIRDEVLCQKVKQNDGRTKILKIVPQSYQWSIINHYHEALKHFGWEKTLDKLKEHFWFDKMSSKVRSFIDNCVICKTLKGTSGATQMELHPIEKIAEPFHTIHIDISGKLSGPSSEKEYVFVAVDAFSKFVLLKYASKKNQESALQHLKEIIFLFGAPKRIIVDGDGAFVSQYEQYCKKYGIELHHTAAYTSRANGQAERVMRVIKDGLTVISNTQKDHWEYALGALQANAI</sequence>
<keyword evidence="5" id="KW-0255">Endonuclease</keyword>
<dbReference type="Gene3D" id="3.10.20.370">
    <property type="match status" value="1"/>
</dbReference>
<dbReference type="InterPro" id="IPR001584">
    <property type="entry name" value="Integrase_cat-core"/>
</dbReference>